<dbReference type="AlphaFoldDB" id="A0A5N6N3C9"/>
<dbReference type="Pfam" id="PF02365">
    <property type="entry name" value="NAM"/>
    <property type="match status" value="1"/>
</dbReference>
<evidence type="ECO:0000313" key="7">
    <source>
        <dbReference type="EMBL" id="KAD4384452.1"/>
    </source>
</evidence>
<dbReference type="SUPFAM" id="SSF101941">
    <property type="entry name" value="NAC domain"/>
    <property type="match status" value="1"/>
</dbReference>
<protein>
    <recommendedName>
        <fullName evidence="6">NAC domain-containing protein</fullName>
    </recommendedName>
</protein>
<reference evidence="7 8" key="1">
    <citation type="submission" date="2019-05" db="EMBL/GenBank/DDBJ databases">
        <title>Mikania micrantha, genome provides insights into the molecular mechanism of rapid growth.</title>
        <authorList>
            <person name="Liu B."/>
        </authorList>
    </citation>
    <scope>NUCLEOTIDE SEQUENCE [LARGE SCALE GENOMIC DNA]</scope>
    <source>
        <strain evidence="7">NLD-2019</strain>
        <tissue evidence="7">Leaf</tissue>
    </source>
</reference>
<dbReference type="InterPro" id="IPR003441">
    <property type="entry name" value="NAC-dom"/>
</dbReference>
<dbReference type="OrthoDB" id="774757at2759"/>
<evidence type="ECO:0000313" key="8">
    <source>
        <dbReference type="Proteomes" id="UP000326396"/>
    </source>
</evidence>
<dbReference type="Proteomes" id="UP000326396">
    <property type="component" value="Linkage Group LG3"/>
</dbReference>
<evidence type="ECO:0000256" key="1">
    <source>
        <dbReference type="ARBA" id="ARBA00023015"/>
    </source>
</evidence>
<evidence type="ECO:0000256" key="2">
    <source>
        <dbReference type="ARBA" id="ARBA00023125"/>
    </source>
</evidence>
<evidence type="ECO:0000256" key="4">
    <source>
        <dbReference type="ARBA" id="ARBA00023242"/>
    </source>
</evidence>
<dbReference type="PROSITE" id="PS51005">
    <property type="entry name" value="NAC"/>
    <property type="match status" value="1"/>
</dbReference>
<evidence type="ECO:0000256" key="3">
    <source>
        <dbReference type="ARBA" id="ARBA00023163"/>
    </source>
</evidence>
<comment type="caution">
    <text evidence="7">The sequence shown here is derived from an EMBL/GenBank/DDBJ whole genome shotgun (WGS) entry which is preliminary data.</text>
</comment>
<keyword evidence="1" id="KW-0805">Transcription regulation</keyword>
<keyword evidence="8" id="KW-1185">Reference proteome</keyword>
<evidence type="ECO:0000256" key="5">
    <source>
        <dbReference type="SAM" id="MobiDB-lite"/>
    </source>
</evidence>
<organism evidence="7 8">
    <name type="scientific">Mikania micrantha</name>
    <name type="common">bitter vine</name>
    <dbReference type="NCBI Taxonomy" id="192012"/>
    <lineage>
        <taxon>Eukaryota</taxon>
        <taxon>Viridiplantae</taxon>
        <taxon>Streptophyta</taxon>
        <taxon>Embryophyta</taxon>
        <taxon>Tracheophyta</taxon>
        <taxon>Spermatophyta</taxon>
        <taxon>Magnoliopsida</taxon>
        <taxon>eudicotyledons</taxon>
        <taxon>Gunneridae</taxon>
        <taxon>Pentapetalae</taxon>
        <taxon>asterids</taxon>
        <taxon>campanulids</taxon>
        <taxon>Asterales</taxon>
        <taxon>Asteraceae</taxon>
        <taxon>Asteroideae</taxon>
        <taxon>Heliantheae alliance</taxon>
        <taxon>Eupatorieae</taxon>
        <taxon>Mikania</taxon>
    </lineage>
</organism>
<dbReference type="GO" id="GO:0006355">
    <property type="term" value="P:regulation of DNA-templated transcription"/>
    <property type="evidence" value="ECO:0007669"/>
    <property type="project" value="InterPro"/>
</dbReference>
<proteinExistence type="predicted"/>
<dbReference type="GO" id="GO:0003677">
    <property type="term" value="F:DNA binding"/>
    <property type="evidence" value="ECO:0007669"/>
    <property type="project" value="UniProtKB-KW"/>
</dbReference>
<keyword evidence="4" id="KW-0539">Nucleus</keyword>
<feature type="region of interest" description="Disordered" evidence="5">
    <location>
        <begin position="39"/>
        <end position="62"/>
    </location>
</feature>
<sequence length="156" mass="17427">MGYDKLEIVLHTRLTKDLEEHTLLPVCLHKEDENSPPYMDDIRPRPPPAASPIGNLQQQPSSASNCIDGGADRSVICCFSCVRCHCGCHAAMTMAVDSTVEGDNLDSLPIGYRFVPTDEELIDYLMKKIKNETLPKTKISEAHIYRDHLKDLVGFN</sequence>
<feature type="domain" description="NAC" evidence="6">
    <location>
        <begin position="108"/>
        <end position="156"/>
    </location>
</feature>
<accession>A0A5N6N3C9</accession>
<dbReference type="InterPro" id="IPR036093">
    <property type="entry name" value="NAC_dom_sf"/>
</dbReference>
<keyword evidence="3" id="KW-0804">Transcription</keyword>
<gene>
    <name evidence="7" type="ORF">E3N88_24620</name>
</gene>
<dbReference type="EMBL" id="SZYD01000013">
    <property type="protein sequence ID" value="KAD4384452.1"/>
    <property type="molecule type" value="Genomic_DNA"/>
</dbReference>
<name>A0A5N6N3C9_9ASTR</name>
<evidence type="ECO:0000259" key="6">
    <source>
        <dbReference type="PROSITE" id="PS51005"/>
    </source>
</evidence>
<keyword evidence="2" id="KW-0238">DNA-binding</keyword>